<evidence type="ECO:0000256" key="9">
    <source>
        <dbReference type="ARBA" id="ARBA00023136"/>
    </source>
</evidence>
<dbReference type="GO" id="GO:0005886">
    <property type="term" value="C:plasma membrane"/>
    <property type="evidence" value="ECO:0007669"/>
    <property type="project" value="UniProtKB-SubCell"/>
</dbReference>
<dbReference type="InterPro" id="IPR050107">
    <property type="entry name" value="ABC_carbohydrate_import_ATPase"/>
</dbReference>
<keyword evidence="2" id="KW-0813">Transport</keyword>
<keyword evidence="5" id="KW-0677">Repeat</keyword>
<organism evidence="11 12">
    <name type="scientific">Borborobacter arsenicus</name>
    <dbReference type="NCBI Taxonomy" id="1851146"/>
    <lineage>
        <taxon>Bacteria</taxon>
        <taxon>Pseudomonadati</taxon>
        <taxon>Pseudomonadota</taxon>
        <taxon>Alphaproteobacteria</taxon>
        <taxon>Hyphomicrobiales</taxon>
        <taxon>Phyllobacteriaceae</taxon>
        <taxon>Borborobacter</taxon>
    </lineage>
</organism>
<dbReference type="SUPFAM" id="SSF52540">
    <property type="entry name" value="P-loop containing nucleoside triphosphate hydrolases"/>
    <property type="match status" value="2"/>
</dbReference>
<keyword evidence="6" id="KW-0547">Nucleotide-binding</keyword>
<keyword evidence="3" id="KW-1003">Cell membrane</keyword>
<dbReference type="Gene3D" id="3.40.50.300">
    <property type="entry name" value="P-loop containing nucleotide triphosphate hydrolases"/>
    <property type="match status" value="2"/>
</dbReference>
<evidence type="ECO:0000256" key="7">
    <source>
        <dbReference type="ARBA" id="ARBA00022840"/>
    </source>
</evidence>
<dbReference type="InterPro" id="IPR027417">
    <property type="entry name" value="P-loop_NTPase"/>
</dbReference>
<comment type="caution">
    <text evidence="11">The sequence shown here is derived from an EMBL/GenBank/DDBJ whole genome shotgun (WGS) entry which is preliminary data.</text>
</comment>
<dbReference type="OrthoDB" id="9805029at2"/>
<keyword evidence="7 11" id="KW-0067">ATP-binding</keyword>
<dbReference type="CDD" id="cd03215">
    <property type="entry name" value="ABC_Carb_Monos_II"/>
    <property type="match status" value="1"/>
</dbReference>
<dbReference type="Pfam" id="PF00005">
    <property type="entry name" value="ABC_tran"/>
    <property type="match status" value="2"/>
</dbReference>
<dbReference type="CDD" id="cd03216">
    <property type="entry name" value="ABC_Carb_Monos_I"/>
    <property type="match status" value="1"/>
</dbReference>
<evidence type="ECO:0000256" key="3">
    <source>
        <dbReference type="ARBA" id="ARBA00022475"/>
    </source>
</evidence>
<evidence type="ECO:0000256" key="6">
    <source>
        <dbReference type="ARBA" id="ARBA00022741"/>
    </source>
</evidence>
<dbReference type="AlphaFoldDB" id="A0A432V3T2"/>
<accession>A0A432V3T2</accession>
<feature type="domain" description="ABC transporter" evidence="10">
    <location>
        <begin position="249"/>
        <end position="489"/>
    </location>
</feature>
<reference evidence="11 12" key="1">
    <citation type="submission" date="2018-11" db="EMBL/GenBank/DDBJ databases">
        <title>Pseudaminobacter arsenicus sp. nov., an arsenic-resistant bacterium isolated from arsenic-rich aquifers.</title>
        <authorList>
            <person name="Mu Y."/>
        </authorList>
    </citation>
    <scope>NUCLEOTIDE SEQUENCE [LARGE SCALE GENOMIC DNA]</scope>
    <source>
        <strain evidence="11 12">CB3</strain>
    </source>
</reference>
<dbReference type="FunFam" id="3.40.50.300:FF:000127">
    <property type="entry name" value="Ribose import ATP-binding protein RbsA"/>
    <property type="match status" value="1"/>
</dbReference>
<sequence>MILQMAGIAKSFPGVRALDGVSFSVRRGEVHALVGENGAGKSTLMKILSGAYQSDRGVITFDGKVVALPTPSQMIGLGIAVIYQEFAQAPHLTVAENIFLHRLPRTRFGLVDWKKASLDARGYMERLGFSVDPLARIDRLSVAQRQMVEIARALSRNAQLIVLDEPSAVLGDNELQKLFATIRSLQNEGVSFIYISHRLKEVFDISQTVTVLRDGKVVNSTATRQMTTDELIRSMVGRSIGDYFPARNPKFGAVVLKVTGINRGKILKDISLTLRGGEIVGICGLAGAGRSELLRAIIGADPIDNGRIELHGKELTIDTPRKAISLGIGFAPEDRKTDGLFLLQSVSFNITISRLRDFLSAFRLDLGKERKAAQDFAARLRVKTPDVDARIGNLSGGNQQKCVIAKQLNAKCDVLLVDEPTRGVDVGAKREIYELLVDLTERNGLAIVMVSSDLPEVIGMCDRILVMCEGRIAAELAKADATEEAIMKHATIH</sequence>
<evidence type="ECO:0000256" key="8">
    <source>
        <dbReference type="ARBA" id="ARBA00022967"/>
    </source>
</evidence>
<evidence type="ECO:0000313" key="11">
    <source>
        <dbReference type="EMBL" id="RUM96702.1"/>
    </source>
</evidence>
<evidence type="ECO:0000256" key="4">
    <source>
        <dbReference type="ARBA" id="ARBA00022597"/>
    </source>
</evidence>
<name>A0A432V3T2_9HYPH</name>
<dbReference type="GO" id="GO:0016887">
    <property type="term" value="F:ATP hydrolysis activity"/>
    <property type="evidence" value="ECO:0007669"/>
    <property type="project" value="InterPro"/>
</dbReference>
<gene>
    <name evidence="11" type="ORF">EET67_16965</name>
</gene>
<evidence type="ECO:0000313" key="12">
    <source>
        <dbReference type="Proteomes" id="UP000281647"/>
    </source>
</evidence>
<dbReference type="InterPro" id="IPR003593">
    <property type="entry name" value="AAA+_ATPase"/>
</dbReference>
<evidence type="ECO:0000256" key="2">
    <source>
        <dbReference type="ARBA" id="ARBA00022448"/>
    </source>
</evidence>
<keyword evidence="8" id="KW-1278">Translocase</keyword>
<dbReference type="EMBL" id="RKST01000017">
    <property type="protein sequence ID" value="RUM96702.1"/>
    <property type="molecule type" value="Genomic_DNA"/>
</dbReference>
<feature type="domain" description="ABC transporter" evidence="10">
    <location>
        <begin position="3"/>
        <end position="239"/>
    </location>
</feature>
<dbReference type="Proteomes" id="UP000281647">
    <property type="component" value="Unassembled WGS sequence"/>
</dbReference>
<dbReference type="GO" id="GO:0005524">
    <property type="term" value="F:ATP binding"/>
    <property type="evidence" value="ECO:0007669"/>
    <property type="project" value="UniProtKB-KW"/>
</dbReference>
<dbReference type="InterPro" id="IPR003439">
    <property type="entry name" value="ABC_transporter-like_ATP-bd"/>
</dbReference>
<keyword evidence="12" id="KW-1185">Reference proteome</keyword>
<protein>
    <submittedName>
        <fullName evidence="11">Sugar ABC transporter ATP-binding protein</fullName>
    </submittedName>
</protein>
<dbReference type="PROSITE" id="PS50893">
    <property type="entry name" value="ABC_TRANSPORTER_2"/>
    <property type="match status" value="2"/>
</dbReference>
<evidence type="ECO:0000256" key="1">
    <source>
        <dbReference type="ARBA" id="ARBA00004202"/>
    </source>
</evidence>
<dbReference type="PANTHER" id="PTHR43790">
    <property type="entry name" value="CARBOHYDRATE TRANSPORT ATP-BINDING PROTEIN MG119-RELATED"/>
    <property type="match status" value="1"/>
</dbReference>
<dbReference type="SMART" id="SM00382">
    <property type="entry name" value="AAA"/>
    <property type="match status" value="2"/>
</dbReference>
<proteinExistence type="predicted"/>
<comment type="subcellular location">
    <subcellularLocation>
        <location evidence="1">Cell membrane</location>
        <topology evidence="1">Peripheral membrane protein</topology>
    </subcellularLocation>
</comment>
<dbReference type="PANTHER" id="PTHR43790:SF3">
    <property type="entry name" value="D-ALLOSE IMPORT ATP-BINDING PROTEIN ALSA-RELATED"/>
    <property type="match status" value="1"/>
</dbReference>
<evidence type="ECO:0000256" key="5">
    <source>
        <dbReference type="ARBA" id="ARBA00022737"/>
    </source>
</evidence>
<evidence type="ECO:0000259" key="10">
    <source>
        <dbReference type="PROSITE" id="PS50893"/>
    </source>
</evidence>
<keyword evidence="9" id="KW-0472">Membrane</keyword>
<keyword evidence="4" id="KW-0762">Sugar transport</keyword>